<evidence type="ECO:0000256" key="1">
    <source>
        <dbReference type="SAM" id="Phobius"/>
    </source>
</evidence>
<accession>A0A0E9XIX6</accession>
<dbReference type="AlphaFoldDB" id="A0A0E9XIX6"/>
<protein>
    <submittedName>
        <fullName evidence="2">Uncharacterized protein</fullName>
    </submittedName>
</protein>
<reference evidence="2" key="1">
    <citation type="submission" date="2014-11" db="EMBL/GenBank/DDBJ databases">
        <authorList>
            <person name="Amaro Gonzalez C."/>
        </authorList>
    </citation>
    <scope>NUCLEOTIDE SEQUENCE</scope>
</reference>
<sequence>MAGKHEHKGTNSITYCTLILVALGTFYLHFIYTEFMFH</sequence>
<name>A0A0E9XIX6_ANGAN</name>
<keyword evidence="1" id="KW-0812">Transmembrane</keyword>
<keyword evidence="1" id="KW-0472">Membrane</keyword>
<keyword evidence="1" id="KW-1133">Transmembrane helix</keyword>
<dbReference type="EMBL" id="GBXM01006201">
    <property type="protein sequence ID" value="JAI02377.1"/>
    <property type="molecule type" value="Transcribed_RNA"/>
</dbReference>
<evidence type="ECO:0000313" key="2">
    <source>
        <dbReference type="EMBL" id="JAI02377.1"/>
    </source>
</evidence>
<organism evidence="2">
    <name type="scientific">Anguilla anguilla</name>
    <name type="common">European freshwater eel</name>
    <name type="synonym">Muraena anguilla</name>
    <dbReference type="NCBI Taxonomy" id="7936"/>
    <lineage>
        <taxon>Eukaryota</taxon>
        <taxon>Metazoa</taxon>
        <taxon>Chordata</taxon>
        <taxon>Craniata</taxon>
        <taxon>Vertebrata</taxon>
        <taxon>Euteleostomi</taxon>
        <taxon>Actinopterygii</taxon>
        <taxon>Neopterygii</taxon>
        <taxon>Teleostei</taxon>
        <taxon>Anguilliformes</taxon>
        <taxon>Anguillidae</taxon>
        <taxon>Anguilla</taxon>
    </lineage>
</organism>
<proteinExistence type="predicted"/>
<reference evidence="2" key="2">
    <citation type="journal article" date="2015" name="Fish Shellfish Immunol.">
        <title>Early steps in the European eel (Anguilla anguilla)-Vibrio vulnificus interaction in the gills: Role of the RtxA13 toxin.</title>
        <authorList>
            <person name="Callol A."/>
            <person name="Pajuelo D."/>
            <person name="Ebbesson L."/>
            <person name="Teles M."/>
            <person name="MacKenzie S."/>
            <person name="Amaro C."/>
        </authorList>
    </citation>
    <scope>NUCLEOTIDE SEQUENCE</scope>
</reference>
<feature type="transmembrane region" description="Helical" evidence="1">
    <location>
        <begin position="12"/>
        <end position="32"/>
    </location>
</feature>